<reference evidence="1 2" key="1">
    <citation type="submission" date="2021-06" db="EMBL/GenBank/DDBJ databases">
        <title>Caerostris darwini draft genome.</title>
        <authorList>
            <person name="Kono N."/>
            <person name="Arakawa K."/>
        </authorList>
    </citation>
    <scope>NUCLEOTIDE SEQUENCE [LARGE SCALE GENOMIC DNA]</scope>
</reference>
<accession>A0AAV4QXU1</accession>
<evidence type="ECO:0000313" key="1">
    <source>
        <dbReference type="EMBL" id="GIY13146.1"/>
    </source>
</evidence>
<proteinExistence type="predicted"/>
<dbReference type="AlphaFoldDB" id="A0AAV4QXU1"/>
<protein>
    <submittedName>
        <fullName evidence="1">Uncharacterized protein</fullName>
    </submittedName>
</protein>
<keyword evidence="2" id="KW-1185">Reference proteome</keyword>
<comment type="caution">
    <text evidence="1">The sequence shown here is derived from an EMBL/GenBank/DDBJ whole genome shotgun (WGS) entry which is preliminary data.</text>
</comment>
<dbReference type="Proteomes" id="UP001054837">
    <property type="component" value="Unassembled WGS sequence"/>
</dbReference>
<organism evidence="1 2">
    <name type="scientific">Caerostris darwini</name>
    <dbReference type="NCBI Taxonomy" id="1538125"/>
    <lineage>
        <taxon>Eukaryota</taxon>
        <taxon>Metazoa</taxon>
        <taxon>Ecdysozoa</taxon>
        <taxon>Arthropoda</taxon>
        <taxon>Chelicerata</taxon>
        <taxon>Arachnida</taxon>
        <taxon>Araneae</taxon>
        <taxon>Araneomorphae</taxon>
        <taxon>Entelegynae</taxon>
        <taxon>Araneoidea</taxon>
        <taxon>Araneidae</taxon>
        <taxon>Caerostris</taxon>
    </lineage>
</organism>
<name>A0AAV4QXU1_9ARAC</name>
<sequence>MPARVLPTGNLNEPKIQNVLSSNGGEGKSGFQNVKQYSETPKKILENEFELGKPIVYEKNIDFNMTNSQIFSPRQQFAVNNVINNFSKINKSVIIPETRKSLPFPLSKSLISSPMSTIFDTSDDKGGQYYHYVMKVGHNSGNNMPSGIKMPSTGNLFKLLNETGKIYK</sequence>
<evidence type="ECO:0000313" key="2">
    <source>
        <dbReference type="Proteomes" id="UP001054837"/>
    </source>
</evidence>
<gene>
    <name evidence="1" type="ORF">CDAR_295311</name>
</gene>
<dbReference type="EMBL" id="BPLQ01005182">
    <property type="protein sequence ID" value="GIY13146.1"/>
    <property type="molecule type" value="Genomic_DNA"/>
</dbReference>